<protein>
    <submittedName>
        <fullName evidence="3">Putative Heparinase II/III family protein</fullName>
    </submittedName>
</protein>
<gene>
    <name evidence="3" type="ORF">SBA5_250093</name>
</gene>
<organism evidence="3 4">
    <name type="scientific">Candidatus Sulfuritelmatomonas gaucii</name>
    <dbReference type="NCBI Taxonomy" id="2043161"/>
    <lineage>
        <taxon>Bacteria</taxon>
        <taxon>Pseudomonadati</taxon>
        <taxon>Acidobacteriota</taxon>
        <taxon>Terriglobia</taxon>
        <taxon>Terriglobales</taxon>
        <taxon>Acidobacteriaceae</taxon>
        <taxon>Candidatus Sulfuritelmatomonas</taxon>
    </lineage>
</organism>
<dbReference type="Pfam" id="PF07940">
    <property type="entry name" value="Hepar_II_III_C"/>
    <property type="match status" value="1"/>
</dbReference>
<dbReference type="Proteomes" id="UP000239735">
    <property type="component" value="Unassembled WGS sequence"/>
</dbReference>
<feature type="domain" description="Heparinase II/III-like C-terminal" evidence="2">
    <location>
        <begin position="441"/>
        <end position="644"/>
    </location>
</feature>
<dbReference type="OrthoDB" id="9793856at2"/>
<dbReference type="EMBL" id="OKRB01000081">
    <property type="protein sequence ID" value="SPE19863.1"/>
    <property type="molecule type" value="Genomic_DNA"/>
</dbReference>
<reference evidence="4" key="1">
    <citation type="submission" date="2018-02" db="EMBL/GenBank/DDBJ databases">
        <authorList>
            <person name="Hausmann B."/>
        </authorList>
    </citation>
    <scope>NUCLEOTIDE SEQUENCE [LARGE SCALE GENOMIC DNA]</scope>
    <source>
        <strain evidence="4">Peat soil MAG SbA5</strain>
    </source>
</reference>
<dbReference type="GO" id="GO:0016829">
    <property type="term" value="F:lyase activity"/>
    <property type="evidence" value="ECO:0007669"/>
    <property type="project" value="InterPro"/>
</dbReference>
<sequence length="685" mass="76122">MNRRDFVAGSVALAGQRKLLRAMNGLALEAAAGALPDSPLVAPHDLLSTTYTESFLASKLVAPGAWHPYPKWSEREAWEGVPSDIRTAVVERAEADQKAGWKALLATKFLEFKRNGNRSHFESDSFGRRAMLQHLVLAECLEGKGRFVDDIVNGIWLVCEETFWGAPAHLGAQKADVGLPDVTEPIIELFSAETAQMLAWTSYMLAAQLNEVSPLVNQRIKIETERRMLKPARERNDFTWMGLSDHKQEHRLNNWNPWINSNLLVTNLILEDDAKLRLDETTRIMRSVDAYLNDYWPDAAEEEGPGYYSRSVLSLFEVLWTMESATGNATGIFANPFLDAMGRFILNVHIAGDDYVAYGDEHRKAAPSGDVLYRFGKTVHDDELAAFGAFYAAKTGLNAEGPGLERAVNENSESLSRSIPAVLEASEIRSARKEDVLVRDAWYPDFGLMTAREKASSTDGMYVAVLAANNGRSHSHNDVGNFVIYLDGQPVAIDVGVEAYTAKTFSKDRYSIWTMQSAYHNLPTVGGVMEHNGVEYEATDRKYATSDKEAVVSFDIAAAYPKEAGIKKWIRTVRLDRTRDVVVIAEEFDLERSVPLSFSIMTPRTVAVESRGITLKLAEGSGRDCRLTWQGEQLEPKIETIPLSDAGLRESWGNQIYRILLNTEGPVQSGTFTYTFEPAGQTTAA</sequence>
<evidence type="ECO:0000259" key="2">
    <source>
        <dbReference type="Pfam" id="PF07940"/>
    </source>
</evidence>
<dbReference type="Gene3D" id="1.50.10.100">
    <property type="entry name" value="Chondroitin AC/alginate lyase"/>
    <property type="match status" value="1"/>
</dbReference>
<accession>A0A2N9L9N5</accession>
<evidence type="ECO:0000313" key="4">
    <source>
        <dbReference type="Proteomes" id="UP000239735"/>
    </source>
</evidence>
<comment type="subcellular location">
    <subcellularLocation>
        <location evidence="1">Cell envelope</location>
    </subcellularLocation>
</comment>
<dbReference type="InterPro" id="IPR008929">
    <property type="entry name" value="Chondroitin_lyas"/>
</dbReference>
<evidence type="ECO:0000256" key="1">
    <source>
        <dbReference type="ARBA" id="ARBA00004196"/>
    </source>
</evidence>
<proteinExistence type="predicted"/>
<dbReference type="Gene3D" id="2.70.98.70">
    <property type="match status" value="1"/>
</dbReference>
<dbReference type="GO" id="GO:0030313">
    <property type="term" value="C:cell envelope"/>
    <property type="evidence" value="ECO:0007669"/>
    <property type="project" value="UniProtKB-SubCell"/>
</dbReference>
<dbReference type="AlphaFoldDB" id="A0A2N9L9N5"/>
<evidence type="ECO:0000313" key="3">
    <source>
        <dbReference type="EMBL" id="SPE19863.1"/>
    </source>
</evidence>
<dbReference type="InterPro" id="IPR012480">
    <property type="entry name" value="Hepar_II_III_C"/>
</dbReference>
<name>A0A2N9L9N5_9BACT</name>